<dbReference type="EMBL" id="MCFJ01000009">
    <property type="protein sequence ID" value="ORY62294.1"/>
    <property type="molecule type" value="Genomic_DNA"/>
</dbReference>
<protein>
    <submittedName>
        <fullName evidence="2">Uncharacterized protein</fullName>
    </submittedName>
</protein>
<dbReference type="Proteomes" id="UP000193689">
    <property type="component" value="Unassembled WGS sequence"/>
</dbReference>
<dbReference type="OrthoDB" id="4777805at2759"/>
<feature type="region of interest" description="Disordered" evidence="1">
    <location>
        <begin position="1"/>
        <end position="22"/>
    </location>
</feature>
<dbReference type="GeneID" id="63781329"/>
<dbReference type="AlphaFoldDB" id="A0A1Y2DT20"/>
<organism evidence="2 3">
    <name type="scientific">Pseudomassariella vexata</name>
    <dbReference type="NCBI Taxonomy" id="1141098"/>
    <lineage>
        <taxon>Eukaryota</taxon>
        <taxon>Fungi</taxon>
        <taxon>Dikarya</taxon>
        <taxon>Ascomycota</taxon>
        <taxon>Pezizomycotina</taxon>
        <taxon>Sordariomycetes</taxon>
        <taxon>Xylariomycetidae</taxon>
        <taxon>Amphisphaeriales</taxon>
        <taxon>Pseudomassariaceae</taxon>
        <taxon>Pseudomassariella</taxon>
    </lineage>
</organism>
<reference evidence="2 3" key="1">
    <citation type="submission" date="2016-07" db="EMBL/GenBank/DDBJ databases">
        <title>Pervasive Adenine N6-methylation of Active Genes in Fungi.</title>
        <authorList>
            <consortium name="DOE Joint Genome Institute"/>
            <person name="Mondo S.J."/>
            <person name="Dannebaum R.O."/>
            <person name="Kuo R.C."/>
            <person name="Labutti K."/>
            <person name="Haridas S."/>
            <person name="Kuo A."/>
            <person name="Salamov A."/>
            <person name="Ahrendt S.R."/>
            <person name="Lipzen A."/>
            <person name="Sullivan W."/>
            <person name="Andreopoulos W.B."/>
            <person name="Clum A."/>
            <person name="Lindquist E."/>
            <person name="Daum C."/>
            <person name="Ramamoorthy G.K."/>
            <person name="Gryganskyi A."/>
            <person name="Culley D."/>
            <person name="Magnuson J.K."/>
            <person name="James T.Y."/>
            <person name="O'Malley M.A."/>
            <person name="Stajich J.E."/>
            <person name="Spatafora J.W."/>
            <person name="Visel A."/>
            <person name="Grigoriev I.V."/>
        </authorList>
    </citation>
    <scope>NUCLEOTIDE SEQUENCE [LARGE SCALE GENOMIC DNA]</scope>
    <source>
        <strain evidence="2 3">CBS 129021</strain>
    </source>
</reference>
<evidence type="ECO:0000256" key="1">
    <source>
        <dbReference type="SAM" id="MobiDB-lite"/>
    </source>
</evidence>
<accession>A0A1Y2DT20</accession>
<dbReference type="RefSeq" id="XP_040714130.1">
    <property type="nucleotide sequence ID" value="XM_040865117.1"/>
</dbReference>
<evidence type="ECO:0000313" key="2">
    <source>
        <dbReference type="EMBL" id="ORY62294.1"/>
    </source>
</evidence>
<keyword evidence="3" id="KW-1185">Reference proteome</keyword>
<proteinExistence type="predicted"/>
<feature type="region of interest" description="Disordered" evidence="1">
    <location>
        <begin position="280"/>
        <end position="307"/>
    </location>
</feature>
<gene>
    <name evidence="2" type="ORF">BCR38DRAFT_517669</name>
</gene>
<evidence type="ECO:0000313" key="3">
    <source>
        <dbReference type="Proteomes" id="UP000193689"/>
    </source>
</evidence>
<comment type="caution">
    <text evidence="2">The sequence shown here is derived from an EMBL/GenBank/DDBJ whole genome shotgun (WGS) entry which is preliminary data.</text>
</comment>
<sequence length="332" mass="36864">MFSSPSSEKMVMPATPRKKVETPTKRAVGMFKDTWRKIVKTPKQAVTRLTMSSPPPVLRRPAIPCLDRTKLNDVTDEIDLSIIPSHGNSSFTNSSPTIQDSDWRRFEYTGLASSPSTFLGHHSVSSASGKIRAVAASMGTMDEIPFELLDRRDILGSASDLIIGNDSELEIISDYYGSPKQPSPINSERADKMPEGMSAIRVRSASEPPQRTTATEDELCQMLSDVKMRDVNLVTEPNPEAEHDDRWSFVSVCNSTEYDLKHNPDVEMPANKRRKIAGEATEMDEQAETPSPRDHPRYSGIYSLDPTPNRRISFYLPHGPAVVMPSSPQGTE</sequence>
<name>A0A1Y2DT20_9PEZI</name>
<dbReference type="InParanoid" id="A0A1Y2DT20"/>